<dbReference type="EMBL" id="SADE01000001">
    <property type="protein sequence ID" value="RVU38679.1"/>
    <property type="molecule type" value="Genomic_DNA"/>
</dbReference>
<proteinExistence type="predicted"/>
<evidence type="ECO:0000313" key="3">
    <source>
        <dbReference type="Proteomes" id="UP000287447"/>
    </source>
</evidence>
<evidence type="ECO:0000259" key="1">
    <source>
        <dbReference type="Pfam" id="PF02470"/>
    </source>
</evidence>
<dbReference type="InterPro" id="IPR030970">
    <property type="entry name" value="ABC_MlaD"/>
</dbReference>
<name>A0A437QW31_9PROT</name>
<dbReference type="InterPro" id="IPR052336">
    <property type="entry name" value="MlaD_Phospholipid_Transporter"/>
</dbReference>
<gene>
    <name evidence="2" type="primary">mlaD</name>
    <name evidence="2" type="ORF">EOI86_05235</name>
</gene>
<dbReference type="OrthoDB" id="7164001at2"/>
<protein>
    <submittedName>
        <fullName evidence="2">Outer membrane lipid asymmetry maintenance protein MlaD</fullName>
    </submittedName>
</protein>
<sequence length="152" mass="16065">MKRSAIETVLGAVVLLVAAVFMVLAYNTTDLKPKSGYELIGKFYAVDGLTVGSDVRIGGVKVGAVIDQYIDPDLYQAVVKISVQDSIKVPEDSTASVSSSGLLGGKYLKIDPGNSSTLLTGGGEIKRTKDVVALEELLGKVIFLVTDQDIDQ</sequence>
<evidence type="ECO:0000313" key="2">
    <source>
        <dbReference type="EMBL" id="RVU38679.1"/>
    </source>
</evidence>
<dbReference type="GO" id="GO:0005543">
    <property type="term" value="F:phospholipid binding"/>
    <property type="evidence" value="ECO:0007669"/>
    <property type="project" value="TreeGrafter"/>
</dbReference>
<dbReference type="Pfam" id="PF02470">
    <property type="entry name" value="MlaD"/>
    <property type="match status" value="1"/>
</dbReference>
<dbReference type="PANTHER" id="PTHR33371">
    <property type="entry name" value="INTERMEMBRANE PHOSPHOLIPID TRANSPORT SYSTEM BINDING PROTEIN MLAD-RELATED"/>
    <property type="match status" value="1"/>
</dbReference>
<dbReference type="NCBIfam" id="TIGR04430">
    <property type="entry name" value="OM_asym_MlaD"/>
    <property type="match status" value="1"/>
</dbReference>
<dbReference type="InterPro" id="IPR003399">
    <property type="entry name" value="Mce/MlaD"/>
</dbReference>
<reference evidence="3" key="1">
    <citation type="submission" date="2019-01" db="EMBL/GenBank/DDBJ databases">
        <title>Gri0909 isolated from a small marine red alga.</title>
        <authorList>
            <person name="Kim J."/>
            <person name="Jeong S.E."/>
            <person name="Jeon C.O."/>
        </authorList>
    </citation>
    <scope>NUCLEOTIDE SEQUENCE [LARGE SCALE GENOMIC DNA]</scope>
    <source>
        <strain evidence="3">Gri0909</strain>
    </source>
</reference>
<dbReference type="Proteomes" id="UP000287447">
    <property type="component" value="Unassembled WGS sequence"/>
</dbReference>
<organism evidence="2 3">
    <name type="scientific">Hwanghaeella grinnelliae</name>
    <dbReference type="NCBI Taxonomy" id="2500179"/>
    <lineage>
        <taxon>Bacteria</taxon>
        <taxon>Pseudomonadati</taxon>
        <taxon>Pseudomonadota</taxon>
        <taxon>Alphaproteobacteria</taxon>
        <taxon>Rhodospirillales</taxon>
        <taxon>Rhodospirillaceae</taxon>
        <taxon>Hwanghaeella</taxon>
    </lineage>
</organism>
<dbReference type="AlphaFoldDB" id="A0A437QW31"/>
<accession>A0A437QW31</accession>
<dbReference type="GO" id="GO:0005548">
    <property type="term" value="F:phospholipid transporter activity"/>
    <property type="evidence" value="ECO:0007669"/>
    <property type="project" value="TreeGrafter"/>
</dbReference>
<keyword evidence="3" id="KW-1185">Reference proteome</keyword>
<dbReference type="RefSeq" id="WP_127764052.1">
    <property type="nucleotide sequence ID" value="NZ_SADE01000001.1"/>
</dbReference>
<feature type="domain" description="Mce/MlaD" evidence="1">
    <location>
        <begin position="36"/>
        <end position="113"/>
    </location>
</feature>
<dbReference type="PANTHER" id="PTHR33371:SF4">
    <property type="entry name" value="INTERMEMBRANE PHOSPHOLIPID TRANSPORT SYSTEM BINDING PROTEIN MLAD"/>
    <property type="match status" value="1"/>
</dbReference>
<comment type="caution">
    <text evidence="2">The sequence shown here is derived from an EMBL/GenBank/DDBJ whole genome shotgun (WGS) entry which is preliminary data.</text>
</comment>